<dbReference type="Proteomes" id="UP000515847">
    <property type="component" value="Chromosome"/>
</dbReference>
<keyword evidence="4" id="KW-1185">Reference proteome</keyword>
<dbReference type="KEGG" id="tfr:BR63_03075"/>
<organism evidence="3 4">
    <name type="scientific">Thermanaerosceptrum fracticalcis</name>
    <dbReference type="NCBI Taxonomy" id="1712410"/>
    <lineage>
        <taxon>Bacteria</taxon>
        <taxon>Bacillati</taxon>
        <taxon>Bacillota</taxon>
        <taxon>Clostridia</taxon>
        <taxon>Eubacteriales</taxon>
        <taxon>Peptococcaceae</taxon>
        <taxon>Thermanaerosceptrum</taxon>
    </lineage>
</organism>
<protein>
    <recommendedName>
        <fullName evidence="2">Copper amine oxidase-like N-terminal domain-containing protein</fullName>
    </recommendedName>
</protein>
<feature type="chain" id="PRO_5028979373" description="Copper amine oxidase-like N-terminal domain-containing protein" evidence="1">
    <location>
        <begin position="25"/>
        <end position="360"/>
    </location>
</feature>
<accession>A0A7G6DZX8</accession>
<dbReference type="SUPFAM" id="SSF55383">
    <property type="entry name" value="Copper amine oxidase, domain N"/>
    <property type="match status" value="1"/>
</dbReference>
<feature type="signal peptide" evidence="1">
    <location>
        <begin position="1"/>
        <end position="24"/>
    </location>
</feature>
<dbReference type="AlphaFoldDB" id="A0A7G6DZX8"/>
<dbReference type="Pfam" id="PF07833">
    <property type="entry name" value="Cu_amine_oxidN1"/>
    <property type="match status" value="1"/>
</dbReference>
<evidence type="ECO:0000256" key="1">
    <source>
        <dbReference type="SAM" id="SignalP"/>
    </source>
</evidence>
<dbReference type="InterPro" id="IPR036582">
    <property type="entry name" value="Mao_N_sf"/>
</dbReference>
<sequence length="360" mass="40474">MFKKIMFMLLVALVVLVPASEAFASMESPIYIFVDGVKVGFPDQKPYVDENSRTLVPVRFVSEALGAKVGWEAKKSEVTVTDNAIGRTIKLWINRADYTINGKSHQMDTKAVLTAAGRTMVPFRFVSEALGCEVNYENVEGYGVIFNFTKKFTGNKEEIMEKIRNQVRREALGQFREVSQAEMKKGLEIEGLVTKTELNGHYWTKTIGPELQLAEVSYDELPVSIPANDMPLIIYDVWIDENYGGYDWRFNGPAGAIFVKANKNFKANIVCFDGEFRGGRPAVPIDENGKYNPNYRNGQIGIFEISLNGGGDRATVGDQKPLPKATKENLKWFVFYDDSFEVSSYSLSGVYIKNPYYKGE</sequence>
<gene>
    <name evidence="3" type="ORF">BR63_03075</name>
</gene>
<evidence type="ECO:0000313" key="4">
    <source>
        <dbReference type="Proteomes" id="UP000515847"/>
    </source>
</evidence>
<feature type="domain" description="Copper amine oxidase-like N-terminal" evidence="2">
    <location>
        <begin position="34"/>
        <end position="138"/>
    </location>
</feature>
<keyword evidence="1" id="KW-0732">Signal</keyword>
<evidence type="ECO:0000259" key="2">
    <source>
        <dbReference type="Pfam" id="PF07833"/>
    </source>
</evidence>
<dbReference type="InterPro" id="IPR012854">
    <property type="entry name" value="Cu_amine_oxidase-like_N"/>
</dbReference>
<name>A0A7G6DZX8_THEFR</name>
<dbReference type="EMBL" id="CP045798">
    <property type="protein sequence ID" value="QNB45382.1"/>
    <property type="molecule type" value="Genomic_DNA"/>
</dbReference>
<evidence type="ECO:0000313" key="3">
    <source>
        <dbReference type="EMBL" id="QNB45382.1"/>
    </source>
</evidence>
<reference evidence="3 4" key="1">
    <citation type="journal article" date="2019" name="Front. Microbiol.">
        <title>Thermoanaerosceptrum fracticalcis gen. nov. sp. nov., a Novel Fumarate-Fermenting Microorganism From a Deep Fractured Carbonate Aquifer of the US Great Basin.</title>
        <authorList>
            <person name="Hamilton-Brehm S.D."/>
            <person name="Stewart L.E."/>
            <person name="Zavarin M."/>
            <person name="Caldwell M."/>
            <person name="Lawson P.A."/>
            <person name="Onstott T.C."/>
            <person name="Grzymski J."/>
            <person name="Neveux I."/>
            <person name="Lollar B.S."/>
            <person name="Russell C.E."/>
            <person name="Moser D.P."/>
        </authorList>
    </citation>
    <scope>NUCLEOTIDE SEQUENCE [LARGE SCALE GENOMIC DNA]</scope>
    <source>
        <strain evidence="3 4">DRI-13</strain>
    </source>
</reference>
<proteinExistence type="predicted"/>
<dbReference type="Gene3D" id="3.30.457.10">
    <property type="entry name" value="Copper amine oxidase-like, N-terminal domain"/>
    <property type="match status" value="1"/>
</dbReference>